<name>A0A1F4WJA7_UNCKA</name>
<sequence>MQGSAIAFINTKKARVVYTACCGDVTLDLSETPSADAKAAAEELGWEEIATGDPDHSWLAHEARRQFSEVGADSAVFFRFVGQRKLL</sequence>
<dbReference type="Proteomes" id="UP000179113">
    <property type="component" value="Unassembled WGS sequence"/>
</dbReference>
<accession>A0A1F4WJA7</accession>
<evidence type="ECO:0000313" key="2">
    <source>
        <dbReference type="Proteomes" id="UP000179113"/>
    </source>
</evidence>
<organism evidence="1 2">
    <name type="scientific">candidate division WWE3 bacterium RIFOXYC1_FULL_39_7</name>
    <dbReference type="NCBI Taxonomy" id="1802643"/>
    <lineage>
        <taxon>Bacteria</taxon>
        <taxon>Katanobacteria</taxon>
    </lineage>
</organism>
<dbReference type="AlphaFoldDB" id="A0A1F4WJA7"/>
<proteinExistence type="predicted"/>
<dbReference type="EMBL" id="MEWA01000020">
    <property type="protein sequence ID" value="OGC69534.1"/>
    <property type="molecule type" value="Genomic_DNA"/>
</dbReference>
<comment type="caution">
    <text evidence="1">The sequence shown here is derived from an EMBL/GenBank/DDBJ whole genome shotgun (WGS) entry which is preliminary data.</text>
</comment>
<gene>
    <name evidence="1" type="ORF">A2415_05295</name>
</gene>
<reference evidence="1 2" key="1">
    <citation type="journal article" date="2016" name="Nat. Commun.">
        <title>Thousands of microbial genomes shed light on interconnected biogeochemical processes in an aquifer system.</title>
        <authorList>
            <person name="Anantharaman K."/>
            <person name="Brown C.T."/>
            <person name="Hug L.A."/>
            <person name="Sharon I."/>
            <person name="Castelle C.J."/>
            <person name="Probst A.J."/>
            <person name="Thomas B.C."/>
            <person name="Singh A."/>
            <person name="Wilkins M.J."/>
            <person name="Karaoz U."/>
            <person name="Brodie E.L."/>
            <person name="Williams K.H."/>
            <person name="Hubbard S.S."/>
            <person name="Banfield J.F."/>
        </authorList>
    </citation>
    <scope>NUCLEOTIDE SEQUENCE [LARGE SCALE GENOMIC DNA]</scope>
</reference>
<protein>
    <submittedName>
        <fullName evidence="1">Uncharacterized protein</fullName>
    </submittedName>
</protein>
<evidence type="ECO:0000313" key="1">
    <source>
        <dbReference type="EMBL" id="OGC69534.1"/>
    </source>
</evidence>